<dbReference type="PANTHER" id="PTHR45786:SF74">
    <property type="entry name" value="ATP-DEPENDENT DNA HELICASE"/>
    <property type="match status" value="1"/>
</dbReference>
<comment type="caution">
    <text evidence="1">The sequence shown here is derived from an EMBL/GenBank/DDBJ whole genome shotgun (WGS) entry which is preliminary data.</text>
</comment>
<accession>A0A8H7RSA3</accession>
<protein>
    <submittedName>
        <fullName evidence="1">Uncharacterized protein</fullName>
    </submittedName>
</protein>
<keyword evidence="2" id="KW-1185">Reference proteome</keyword>
<gene>
    <name evidence="1" type="ORF">INT45_006662</name>
</gene>
<organism evidence="1 2">
    <name type="scientific">Circinella minor</name>
    <dbReference type="NCBI Taxonomy" id="1195481"/>
    <lineage>
        <taxon>Eukaryota</taxon>
        <taxon>Fungi</taxon>
        <taxon>Fungi incertae sedis</taxon>
        <taxon>Mucoromycota</taxon>
        <taxon>Mucoromycotina</taxon>
        <taxon>Mucoromycetes</taxon>
        <taxon>Mucorales</taxon>
        <taxon>Lichtheimiaceae</taxon>
        <taxon>Circinella</taxon>
    </lineage>
</organism>
<dbReference type="AlphaFoldDB" id="A0A8H7RSA3"/>
<dbReference type="OrthoDB" id="2289305at2759"/>
<dbReference type="EMBL" id="JAEPRB010000488">
    <property type="protein sequence ID" value="KAG2215760.1"/>
    <property type="molecule type" value="Genomic_DNA"/>
</dbReference>
<evidence type="ECO:0000313" key="2">
    <source>
        <dbReference type="Proteomes" id="UP000646827"/>
    </source>
</evidence>
<dbReference type="PANTHER" id="PTHR45786">
    <property type="entry name" value="DNA BINDING PROTEIN-LIKE"/>
    <property type="match status" value="1"/>
</dbReference>
<sequence length="182" mass="20243">MNTPCPSCGSQMWIDELLTASSLTNPCFGLCCLSGKINLPIPQSPPQELLDLITNHDPTNALSIQFHTNIRAYNSLFAFASVRANYDPQLASGRDGVSTYHINGTLYRCLGPLRATDPAQASFSQIYFCDENEQTTRRQTMFTGLDENIIQMIQTWITQHNLFARTLRTASEAYANQTVGTI</sequence>
<name>A0A8H7RSA3_9FUNG</name>
<proteinExistence type="predicted"/>
<dbReference type="Proteomes" id="UP000646827">
    <property type="component" value="Unassembled WGS sequence"/>
</dbReference>
<evidence type="ECO:0000313" key="1">
    <source>
        <dbReference type="EMBL" id="KAG2215760.1"/>
    </source>
</evidence>
<reference evidence="1 2" key="1">
    <citation type="submission" date="2020-12" db="EMBL/GenBank/DDBJ databases">
        <title>Metabolic potential, ecology and presence of endohyphal bacteria is reflected in genomic diversity of Mucoromycotina.</title>
        <authorList>
            <person name="Muszewska A."/>
            <person name="Okrasinska A."/>
            <person name="Steczkiewicz K."/>
            <person name="Drgas O."/>
            <person name="Orlowska M."/>
            <person name="Perlinska-Lenart U."/>
            <person name="Aleksandrzak-Piekarczyk T."/>
            <person name="Szatraj K."/>
            <person name="Zielenkiewicz U."/>
            <person name="Pilsyk S."/>
            <person name="Malc E."/>
            <person name="Mieczkowski P."/>
            <person name="Kruszewska J.S."/>
            <person name="Biernat P."/>
            <person name="Pawlowska J."/>
        </authorList>
    </citation>
    <scope>NUCLEOTIDE SEQUENCE [LARGE SCALE GENOMIC DNA]</scope>
    <source>
        <strain evidence="1 2">CBS 142.35</strain>
    </source>
</reference>